<keyword evidence="4" id="KW-1185">Reference proteome</keyword>
<reference evidence="2" key="1">
    <citation type="submission" date="2009-05" db="EMBL/GenBank/DDBJ databases">
        <title>Complete sequence of Micrococcus luteus NCTC 2665.</title>
        <authorList>
            <consortium name="US DOE Joint Genome Institute"/>
            <person name="Lucas S."/>
            <person name="Copeland A."/>
            <person name="Lapidus A."/>
            <person name="Glavina del Rio T."/>
            <person name="Dalin E."/>
            <person name="Tice H."/>
            <person name="Bruce D."/>
            <person name="Goodwin L."/>
            <person name="Pitluck S."/>
            <person name="Lowry S."/>
            <person name="Larimer F."/>
            <person name="Land M."/>
            <person name="Hauser L."/>
            <person name="Kyrpides N."/>
            <person name="Lykidis A."/>
            <person name="Young M."/>
            <person name="Greenblatt C."/>
        </authorList>
    </citation>
    <scope>NUCLEOTIDE SEQUENCE</scope>
    <source>
        <strain evidence="2">NCTC 2665</strain>
    </source>
</reference>
<reference evidence="3 5" key="3">
    <citation type="submission" date="2018-06" db="EMBL/GenBank/DDBJ databases">
        <authorList>
            <consortium name="Pathogen Informatics"/>
            <person name="Doyle S."/>
        </authorList>
    </citation>
    <scope>NUCLEOTIDE SEQUENCE [LARGE SCALE GENOMIC DNA]</scope>
    <source>
        <strain evidence="3 5">NCTC2665</strain>
    </source>
</reference>
<keyword evidence="2" id="KW-0012">Acyltransferase</keyword>
<protein>
    <submittedName>
        <fullName evidence="3">Acetoin dehydrogenase E2 subunit dihydrolipoyllysine-residue acetyltransferase</fullName>
    </submittedName>
    <submittedName>
        <fullName evidence="2">Predicted hydrolase or acyltransferase of alpha/beta superfamily</fullName>
    </submittedName>
</protein>
<dbReference type="PANTHER" id="PTHR43798">
    <property type="entry name" value="MONOACYLGLYCEROL LIPASE"/>
    <property type="match status" value="1"/>
</dbReference>
<dbReference type="Proteomes" id="UP000000738">
    <property type="component" value="Chromosome"/>
</dbReference>
<dbReference type="Gene3D" id="3.40.50.1820">
    <property type="entry name" value="alpha/beta hydrolase"/>
    <property type="match status" value="1"/>
</dbReference>
<dbReference type="EMBL" id="CP001628">
    <property type="protein sequence ID" value="ACS31739.1"/>
    <property type="molecule type" value="Genomic_DNA"/>
</dbReference>
<dbReference type="EMBL" id="LS483396">
    <property type="protein sequence ID" value="SQG48171.1"/>
    <property type="molecule type" value="Genomic_DNA"/>
</dbReference>
<evidence type="ECO:0000313" key="2">
    <source>
        <dbReference type="EMBL" id="ACS31739.1"/>
    </source>
</evidence>
<dbReference type="PRINTS" id="PR00111">
    <property type="entry name" value="ABHYDROLASE"/>
</dbReference>
<proteinExistence type="predicted"/>
<dbReference type="Proteomes" id="UP000248985">
    <property type="component" value="Chromosome 1"/>
</dbReference>
<dbReference type="eggNOG" id="COG2267">
    <property type="taxonomic scope" value="Bacteria"/>
</dbReference>
<dbReference type="HOGENOM" id="CLU_088923_0_0_11"/>
<dbReference type="PATRIC" id="fig|465515.4.peg.2205"/>
<evidence type="ECO:0000313" key="4">
    <source>
        <dbReference type="Proteomes" id="UP000000738"/>
    </source>
</evidence>
<dbReference type="EnsemblBacteria" id="ACS31739">
    <property type="protein sequence ID" value="ACS31739"/>
    <property type="gene ID" value="Mlut_22730"/>
</dbReference>
<dbReference type="GO" id="GO:0016746">
    <property type="term" value="F:acyltransferase activity"/>
    <property type="evidence" value="ECO:0007669"/>
    <property type="project" value="UniProtKB-KW"/>
</dbReference>
<dbReference type="PANTHER" id="PTHR43798:SF6">
    <property type="entry name" value="HYDROLASE, PUTATIVE (AFU_ORTHOLOGUE AFUA_4G13070)-RELATED"/>
    <property type="match status" value="1"/>
</dbReference>
<name>C5C7Q1_MICLC</name>
<evidence type="ECO:0000313" key="5">
    <source>
        <dbReference type="Proteomes" id="UP000248985"/>
    </source>
</evidence>
<keyword evidence="3" id="KW-0808">Transferase</keyword>
<gene>
    <name evidence="2" type="ordered locus">Mlut_22730</name>
    <name evidence="3" type="ORF">NCTC2665_00945</name>
</gene>
<dbReference type="GO" id="GO:0016787">
    <property type="term" value="F:hydrolase activity"/>
    <property type="evidence" value="ECO:0007669"/>
    <property type="project" value="UniProtKB-KW"/>
</dbReference>
<dbReference type="KEGG" id="mlu:Mlut_22730"/>
<keyword evidence="2" id="KW-0378">Hydrolase</keyword>
<feature type="domain" description="AB hydrolase-1" evidence="1">
    <location>
        <begin position="24"/>
        <end position="256"/>
    </location>
</feature>
<dbReference type="STRING" id="465515.Mlut_22730"/>
<dbReference type="GeneID" id="93344117"/>
<dbReference type="Pfam" id="PF00561">
    <property type="entry name" value="Abhydrolase_1"/>
    <property type="match status" value="1"/>
</dbReference>
<dbReference type="InterPro" id="IPR000073">
    <property type="entry name" value="AB_hydrolase_1"/>
</dbReference>
<dbReference type="RefSeq" id="WP_010079845.1">
    <property type="nucleotide sequence ID" value="NC_012803.1"/>
</dbReference>
<reference evidence="4" key="2">
    <citation type="journal article" date="2010" name="J. Bacteriol.">
        <title>Genome sequence of the Fleming strain of Micrococcus luteus, a simple free-living actinobacterium.</title>
        <authorList>
            <person name="Young M."/>
            <person name="Artsatbanov V."/>
            <person name="Beller H.R."/>
            <person name="Chandra G."/>
            <person name="Chater K.F."/>
            <person name="Dover L.G."/>
            <person name="Goh E.B."/>
            <person name="Kahan T."/>
            <person name="Kaprelyants A.S."/>
            <person name="Kyrpides N."/>
            <person name="Lapidus A."/>
            <person name="Lowry S.R."/>
            <person name="Lykidis A."/>
            <person name="Mahillon J."/>
            <person name="Markowitz V."/>
            <person name="Mavromatis K."/>
            <person name="Mukamolova G.V."/>
            <person name="Oren A."/>
            <person name="Rokem J.S."/>
            <person name="Smith M.C."/>
            <person name="Young D.I."/>
            <person name="Greenblatt C.L."/>
        </authorList>
    </citation>
    <scope>NUCLEOTIDE SEQUENCE [LARGE SCALE GENOMIC DNA]</scope>
    <source>
        <strain evidence="4">ATCC 4698 / DSM 20030 / JCM 1464 / NBRC 3333 / NCIMB 9278 / NCTC 2665 / VKM Ac-2230</strain>
    </source>
</reference>
<dbReference type="InterPro" id="IPR050266">
    <property type="entry name" value="AB_hydrolase_sf"/>
</dbReference>
<evidence type="ECO:0000313" key="3">
    <source>
        <dbReference type="EMBL" id="SQG48171.1"/>
    </source>
</evidence>
<accession>C5C7Q1</accession>
<evidence type="ECO:0000259" key="1">
    <source>
        <dbReference type="Pfam" id="PF00561"/>
    </source>
</evidence>
<organism evidence="2 4">
    <name type="scientific">Micrococcus luteus (strain ATCC 4698 / DSM 20030 / JCM 1464 / CCM 169 / CCUG 5858 / IAM 1056 / NBRC 3333 / NCIMB 9278 / NCTC 2665 / VKM Ac-2230)</name>
    <name type="common">Micrococcus lysodeikticus</name>
    <dbReference type="NCBI Taxonomy" id="465515"/>
    <lineage>
        <taxon>Bacteria</taxon>
        <taxon>Bacillati</taxon>
        <taxon>Actinomycetota</taxon>
        <taxon>Actinomycetes</taxon>
        <taxon>Micrococcales</taxon>
        <taxon>Micrococcaceae</taxon>
        <taxon>Micrococcus</taxon>
    </lineage>
</organism>
<dbReference type="AlphaFoldDB" id="C5C7Q1"/>
<dbReference type="SUPFAM" id="SSF53474">
    <property type="entry name" value="alpha/beta-Hydrolases"/>
    <property type="match status" value="1"/>
</dbReference>
<sequence>MTEHTSEHTPENPHVVRRGSGVPLIAVHGTSVDHRLLLPLDDALAEAGEVERIYVDLPGFGRTSALQDDGGLPELAAWLVDWIRAEVGERPFAVLGNSLGGLLARHVAAEFGAQVLGLGLLAPVVDPDEDRRTRTDLVVRERDDAFMSTLDPDDAAPFLEMSPRLTRDTWERFREHALPGVRAVDEEALKRLSARYVLDAVPEEAAPPFEGPALILTGREDHLVGYRDQAALLEHYPRATYAALDAAGHNVHLDQPEVAEALVRAWAVQVGRATTTA</sequence>
<dbReference type="InterPro" id="IPR029058">
    <property type="entry name" value="AB_hydrolase_fold"/>
</dbReference>